<dbReference type="AlphaFoldDB" id="A0A8B9QPF4"/>
<dbReference type="FunFam" id="1.10.260.100:FF:000001">
    <property type="entry name" value="Ubiquilin 1"/>
    <property type="match status" value="1"/>
</dbReference>
<dbReference type="InterPro" id="IPR015496">
    <property type="entry name" value="Ubiquilin"/>
</dbReference>
<dbReference type="CDD" id="cd14399">
    <property type="entry name" value="UBA_PLICs"/>
    <property type="match status" value="1"/>
</dbReference>
<dbReference type="PROSITE" id="PS50030">
    <property type="entry name" value="UBA"/>
    <property type="match status" value="1"/>
</dbReference>
<name>A0A8B9QPF4_APTOW</name>
<feature type="domain" description="UBA" evidence="4">
    <location>
        <begin position="505"/>
        <end position="554"/>
    </location>
</feature>
<dbReference type="CDD" id="cd01808">
    <property type="entry name" value="Ubl_PLICs"/>
    <property type="match status" value="1"/>
</dbReference>
<evidence type="ECO:0000256" key="1">
    <source>
        <dbReference type="ARBA" id="ARBA00004496"/>
    </source>
</evidence>
<dbReference type="Pfam" id="PF23195">
    <property type="entry name" value="UBQLN1"/>
    <property type="match status" value="1"/>
</dbReference>
<feature type="compositionally biased region" description="Polar residues" evidence="3">
    <location>
        <begin position="325"/>
        <end position="335"/>
    </location>
</feature>
<dbReference type="Gene3D" id="3.10.20.90">
    <property type="entry name" value="Phosphatidylinositol 3-kinase Catalytic Subunit, Chain A, domain 1"/>
    <property type="match status" value="1"/>
</dbReference>
<reference evidence="6" key="1">
    <citation type="submission" date="2025-08" db="UniProtKB">
        <authorList>
            <consortium name="Ensembl"/>
        </authorList>
    </citation>
    <scope>IDENTIFICATION</scope>
</reference>
<dbReference type="PROSITE" id="PS50053">
    <property type="entry name" value="UBIQUITIN_2"/>
    <property type="match status" value="1"/>
</dbReference>
<evidence type="ECO:0008006" key="8">
    <source>
        <dbReference type="Google" id="ProtNLM"/>
    </source>
</evidence>
<dbReference type="InterPro" id="IPR019956">
    <property type="entry name" value="Ubiquitin_dom"/>
</dbReference>
<dbReference type="Gene3D" id="1.10.260.100">
    <property type="match status" value="1"/>
</dbReference>
<feature type="region of interest" description="Disordered" evidence="3">
    <location>
        <begin position="99"/>
        <end position="120"/>
    </location>
</feature>
<evidence type="ECO:0000259" key="4">
    <source>
        <dbReference type="PROSITE" id="PS50030"/>
    </source>
</evidence>
<dbReference type="SMART" id="SM00213">
    <property type="entry name" value="UBQ"/>
    <property type="match status" value="1"/>
</dbReference>
<dbReference type="InterPro" id="IPR006636">
    <property type="entry name" value="STI1_HS-bd"/>
</dbReference>
<evidence type="ECO:0000313" key="7">
    <source>
        <dbReference type="Proteomes" id="UP000694424"/>
    </source>
</evidence>
<dbReference type="SMART" id="SM00727">
    <property type="entry name" value="STI1"/>
    <property type="match status" value="1"/>
</dbReference>
<feature type="domain" description="Ubiquitin-like" evidence="5">
    <location>
        <begin position="25"/>
        <end position="95"/>
    </location>
</feature>
<sequence length="561" mass="61447">PDQPAGAEAAGASQPVVTTDSSNIIKVTVKTLKQKEQFEVAQSSTVQEFKEQVSKRFKTPPDLLALIFAGKILKDQDTLSQYGVHSGVSIHLVIRSQKRSQDGLADQRTATTPMRPPSLNHPMMSELQGHFEDLSDLDLNTINNNLFLLGFPTGVTGINLIVLDSTDVSDLVSRVQERDVSLHGLVSEIMQSSSVQNILASAELARDFIMSNPQMQQLAEQNPEISHILTNPHFIREILEASSSPAMMQEMIRNHDRALHNLESIPGGYGALEQLYREIEEPMLDAVQTELGNNPFASLDSSPSLSRARLPACTENRRPLPNPWAPQSNRASDNANDYDGQDAYNSADHSFIVLNLGPAAGAVVPSSGGIQSMVQQLTENSELMHNLESALTNPQGPAQMLLNNTHILSDGNSQLQDERAQQLPPEMENTEISSLLRNPRALQALLQVQLGLQTLSTEVPDFVFGLGDPDVELDLESMEDSAKSSESEEDVSLMSDKEEAESQEEIDEQAPQTRFDRQMQQLSAMGFQDQNANLQALIDTEGEVNAAVEILAKTQSSNEIP</sequence>
<dbReference type="PRINTS" id="PR00348">
    <property type="entry name" value="UBIQUITIN"/>
</dbReference>
<dbReference type="SUPFAM" id="SSF46934">
    <property type="entry name" value="UBA-like"/>
    <property type="match status" value="1"/>
</dbReference>
<keyword evidence="2" id="KW-0963">Cytoplasm</keyword>
<comment type="subcellular location">
    <subcellularLocation>
        <location evidence="1">Cytoplasm</location>
    </subcellularLocation>
</comment>
<organism evidence="6 7">
    <name type="scientific">Apteryx owenii</name>
    <name type="common">Little spotted kiwi</name>
    <dbReference type="NCBI Taxonomy" id="8824"/>
    <lineage>
        <taxon>Eukaryota</taxon>
        <taxon>Metazoa</taxon>
        <taxon>Chordata</taxon>
        <taxon>Craniata</taxon>
        <taxon>Vertebrata</taxon>
        <taxon>Euteleostomi</taxon>
        <taxon>Archelosauria</taxon>
        <taxon>Archosauria</taxon>
        <taxon>Dinosauria</taxon>
        <taxon>Saurischia</taxon>
        <taxon>Theropoda</taxon>
        <taxon>Coelurosauria</taxon>
        <taxon>Aves</taxon>
        <taxon>Palaeognathae</taxon>
        <taxon>Apterygiformes</taxon>
        <taxon>Apterygidae</taxon>
        <taxon>Apteryx</taxon>
    </lineage>
</organism>
<dbReference type="SMART" id="SM00165">
    <property type="entry name" value="UBA"/>
    <property type="match status" value="1"/>
</dbReference>
<dbReference type="InterPro" id="IPR009060">
    <property type="entry name" value="UBA-like_sf"/>
</dbReference>
<evidence type="ECO:0000259" key="5">
    <source>
        <dbReference type="PROSITE" id="PS50053"/>
    </source>
</evidence>
<dbReference type="PANTHER" id="PTHR10677:SF16">
    <property type="entry name" value="UBIQUILIN-1"/>
    <property type="match status" value="1"/>
</dbReference>
<dbReference type="InterPro" id="IPR029071">
    <property type="entry name" value="Ubiquitin-like_domsf"/>
</dbReference>
<dbReference type="SUPFAM" id="SSF54236">
    <property type="entry name" value="Ubiquitin-like"/>
    <property type="match status" value="1"/>
</dbReference>
<proteinExistence type="predicted"/>
<dbReference type="PANTHER" id="PTHR10677">
    <property type="entry name" value="UBIQUILIN"/>
    <property type="match status" value="1"/>
</dbReference>
<dbReference type="GO" id="GO:0005829">
    <property type="term" value="C:cytosol"/>
    <property type="evidence" value="ECO:0007669"/>
    <property type="project" value="TreeGrafter"/>
</dbReference>
<keyword evidence="7" id="KW-1185">Reference proteome</keyword>
<dbReference type="GO" id="GO:0006511">
    <property type="term" value="P:ubiquitin-dependent protein catabolic process"/>
    <property type="evidence" value="ECO:0007669"/>
    <property type="project" value="TreeGrafter"/>
</dbReference>
<accession>A0A8B9QPF4</accession>
<dbReference type="InterPro" id="IPR015940">
    <property type="entry name" value="UBA"/>
</dbReference>
<dbReference type="GO" id="GO:0031593">
    <property type="term" value="F:polyubiquitin modification-dependent protein binding"/>
    <property type="evidence" value="ECO:0007669"/>
    <property type="project" value="TreeGrafter"/>
</dbReference>
<dbReference type="Ensembl" id="ENSAOWT00000032400.1">
    <property type="protein sequence ID" value="ENSAOWP00000028595.1"/>
    <property type="gene ID" value="ENSAOWG00000019266.1"/>
</dbReference>
<feature type="region of interest" description="Disordered" evidence="3">
    <location>
        <begin position="313"/>
        <end position="342"/>
    </location>
</feature>
<dbReference type="Pfam" id="PF00240">
    <property type="entry name" value="ubiquitin"/>
    <property type="match status" value="1"/>
</dbReference>
<dbReference type="FunFam" id="3.10.20.90:FF:000095">
    <property type="entry name" value="Ubiquilin 4"/>
    <property type="match status" value="1"/>
</dbReference>
<dbReference type="InterPro" id="IPR000626">
    <property type="entry name" value="Ubiquitin-like_dom"/>
</dbReference>
<feature type="region of interest" description="Disordered" evidence="3">
    <location>
        <begin position="477"/>
        <end position="526"/>
    </location>
</feature>
<evidence type="ECO:0000256" key="3">
    <source>
        <dbReference type="SAM" id="MobiDB-lite"/>
    </source>
</evidence>
<evidence type="ECO:0000313" key="6">
    <source>
        <dbReference type="Ensembl" id="ENSAOWP00000028595.1"/>
    </source>
</evidence>
<dbReference type="Gene3D" id="1.10.8.10">
    <property type="entry name" value="DNA helicase RuvA subunit, C-terminal domain"/>
    <property type="match status" value="1"/>
</dbReference>
<feature type="compositionally biased region" description="Acidic residues" evidence="3">
    <location>
        <begin position="498"/>
        <end position="508"/>
    </location>
</feature>
<reference evidence="6" key="2">
    <citation type="submission" date="2025-09" db="UniProtKB">
        <authorList>
            <consortium name="Ensembl"/>
        </authorList>
    </citation>
    <scope>IDENTIFICATION</scope>
</reference>
<dbReference type="Proteomes" id="UP000694424">
    <property type="component" value="Unplaced"/>
</dbReference>
<protein>
    <recommendedName>
        <fullName evidence="8">Ubiquilin-1</fullName>
    </recommendedName>
</protein>
<evidence type="ECO:0000256" key="2">
    <source>
        <dbReference type="ARBA" id="ARBA00022490"/>
    </source>
</evidence>